<keyword evidence="1" id="KW-0472">Membrane</keyword>
<feature type="transmembrane region" description="Helical" evidence="1">
    <location>
        <begin position="12"/>
        <end position="32"/>
    </location>
</feature>
<protein>
    <submittedName>
        <fullName evidence="2">Uncharacterized protein</fullName>
    </submittedName>
</protein>
<dbReference type="EMBL" id="CDMY01000657">
    <property type="protein sequence ID" value="CEM28756.1"/>
    <property type="molecule type" value="Genomic_DNA"/>
</dbReference>
<feature type="transmembrane region" description="Helical" evidence="1">
    <location>
        <begin position="44"/>
        <end position="63"/>
    </location>
</feature>
<evidence type="ECO:0000313" key="3">
    <source>
        <dbReference type="Proteomes" id="UP000041254"/>
    </source>
</evidence>
<keyword evidence="1" id="KW-1133">Transmembrane helix</keyword>
<evidence type="ECO:0000313" key="2">
    <source>
        <dbReference type="EMBL" id="CEM28756.1"/>
    </source>
</evidence>
<organism evidence="2 3">
    <name type="scientific">Vitrella brassicaformis (strain CCMP3155)</name>
    <dbReference type="NCBI Taxonomy" id="1169540"/>
    <lineage>
        <taxon>Eukaryota</taxon>
        <taxon>Sar</taxon>
        <taxon>Alveolata</taxon>
        <taxon>Colpodellida</taxon>
        <taxon>Vitrellaceae</taxon>
        <taxon>Vitrella</taxon>
    </lineage>
</organism>
<dbReference type="InParanoid" id="A0A0G4GGJ0"/>
<dbReference type="AlphaFoldDB" id="A0A0G4GGJ0"/>
<proteinExistence type="predicted"/>
<gene>
    <name evidence="2" type="ORF">Vbra_17804</name>
</gene>
<keyword evidence="3" id="KW-1185">Reference proteome</keyword>
<evidence type="ECO:0000256" key="1">
    <source>
        <dbReference type="SAM" id="Phobius"/>
    </source>
</evidence>
<accession>A0A0G4GGJ0</accession>
<dbReference type="Proteomes" id="UP000041254">
    <property type="component" value="Unassembled WGS sequence"/>
</dbReference>
<keyword evidence="1" id="KW-0812">Transmembrane</keyword>
<dbReference type="VEuPathDB" id="CryptoDB:Vbra_17804"/>
<reference evidence="2 3" key="1">
    <citation type="submission" date="2014-11" db="EMBL/GenBank/DDBJ databases">
        <authorList>
            <person name="Zhu J."/>
            <person name="Qi W."/>
            <person name="Song R."/>
        </authorList>
    </citation>
    <scope>NUCLEOTIDE SEQUENCE [LARGE SCALE GENOMIC DNA]</scope>
</reference>
<name>A0A0G4GGJ0_VITBC</name>
<sequence>MFDVIFGYNVGNVLLTVNASLVVIGIVMLILIWRAQTATEQLLYGGYLVLGAGMALSANYVVLEAQRMNNERTAAQEDKEGREKAD</sequence>